<keyword evidence="12" id="KW-0969">Cilium</keyword>
<comment type="similarity">
    <text evidence="2">Belongs to the FliJ family.</text>
</comment>
<evidence type="ECO:0000256" key="1">
    <source>
        <dbReference type="ARBA" id="ARBA00004413"/>
    </source>
</evidence>
<reference evidence="12 13" key="1">
    <citation type="submission" date="2017-06" db="EMBL/GenBank/DDBJ databases">
        <authorList>
            <person name="Kim H.J."/>
            <person name="Triplett B.A."/>
        </authorList>
    </citation>
    <scope>NUCLEOTIDE SEQUENCE [LARGE SCALE GENOMIC DNA]</scope>
    <source>
        <strain evidence="12 13">DSM 13116</strain>
    </source>
</reference>
<organism evidence="12 13">
    <name type="scientific">Humidesulfovibrio mexicanus</name>
    <dbReference type="NCBI Taxonomy" id="147047"/>
    <lineage>
        <taxon>Bacteria</taxon>
        <taxon>Pseudomonadati</taxon>
        <taxon>Thermodesulfobacteriota</taxon>
        <taxon>Desulfovibrionia</taxon>
        <taxon>Desulfovibrionales</taxon>
        <taxon>Desulfovibrionaceae</taxon>
        <taxon>Humidesulfovibrio</taxon>
    </lineage>
</organism>
<keyword evidence="12" id="KW-0966">Cell projection</keyword>
<keyword evidence="4" id="KW-0813">Transport</keyword>
<dbReference type="AlphaFoldDB" id="A0A239CV31"/>
<dbReference type="Gene3D" id="1.10.287.1700">
    <property type="match status" value="1"/>
</dbReference>
<keyword evidence="13" id="KW-1185">Reference proteome</keyword>
<name>A0A239CV31_9BACT</name>
<evidence type="ECO:0000256" key="3">
    <source>
        <dbReference type="ARBA" id="ARBA00020392"/>
    </source>
</evidence>
<evidence type="ECO:0000256" key="11">
    <source>
        <dbReference type="SAM" id="Coils"/>
    </source>
</evidence>
<dbReference type="GO" id="GO:0009288">
    <property type="term" value="C:bacterial-type flagellum"/>
    <property type="evidence" value="ECO:0007669"/>
    <property type="project" value="InterPro"/>
</dbReference>
<keyword evidence="7" id="KW-1005">Bacterial flagellum biogenesis</keyword>
<dbReference type="Proteomes" id="UP000198324">
    <property type="component" value="Unassembled WGS sequence"/>
</dbReference>
<evidence type="ECO:0000256" key="5">
    <source>
        <dbReference type="ARBA" id="ARBA00022475"/>
    </source>
</evidence>
<dbReference type="RefSeq" id="WP_089275484.1">
    <property type="nucleotide sequence ID" value="NZ_FZOC01000009.1"/>
</dbReference>
<evidence type="ECO:0000313" key="12">
    <source>
        <dbReference type="EMBL" id="SNS23960.1"/>
    </source>
</evidence>
<proteinExistence type="inferred from homology"/>
<dbReference type="InterPro" id="IPR012823">
    <property type="entry name" value="Flagell_FliJ"/>
</dbReference>
<keyword evidence="8" id="KW-0653">Protein transport</keyword>
<evidence type="ECO:0000256" key="9">
    <source>
        <dbReference type="ARBA" id="ARBA00023136"/>
    </source>
</evidence>
<evidence type="ECO:0000256" key="10">
    <source>
        <dbReference type="ARBA" id="ARBA00023225"/>
    </source>
</evidence>
<dbReference type="EMBL" id="FZOC01000009">
    <property type="protein sequence ID" value="SNS23960.1"/>
    <property type="molecule type" value="Genomic_DNA"/>
</dbReference>
<evidence type="ECO:0000256" key="8">
    <source>
        <dbReference type="ARBA" id="ARBA00022927"/>
    </source>
</evidence>
<evidence type="ECO:0000256" key="7">
    <source>
        <dbReference type="ARBA" id="ARBA00022795"/>
    </source>
</evidence>
<evidence type="ECO:0000256" key="2">
    <source>
        <dbReference type="ARBA" id="ARBA00010004"/>
    </source>
</evidence>
<dbReference type="GO" id="GO:0044781">
    <property type="term" value="P:bacterial-type flagellum organization"/>
    <property type="evidence" value="ECO:0007669"/>
    <property type="project" value="UniProtKB-KW"/>
</dbReference>
<dbReference type="NCBIfam" id="TIGR02473">
    <property type="entry name" value="flagell_FliJ"/>
    <property type="match status" value="1"/>
</dbReference>
<dbReference type="GO" id="GO:0015031">
    <property type="term" value="P:protein transport"/>
    <property type="evidence" value="ECO:0007669"/>
    <property type="project" value="UniProtKB-KW"/>
</dbReference>
<gene>
    <name evidence="12" type="ORF">SAMN04488503_3303</name>
</gene>
<keyword evidence="10" id="KW-1006">Bacterial flagellum protein export</keyword>
<keyword evidence="5" id="KW-1003">Cell membrane</keyword>
<keyword evidence="9" id="KW-0472">Membrane</keyword>
<dbReference type="GO" id="GO:0005886">
    <property type="term" value="C:plasma membrane"/>
    <property type="evidence" value="ECO:0007669"/>
    <property type="project" value="UniProtKB-SubCell"/>
</dbReference>
<comment type="subcellular location">
    <subcellularLocation>
        <location evidence="1">Cell membrane</location>
        <topology evidence="1">Peripheral membrane protein</topology>
        <orientation evidence="1">Cytoplasmic side</orientation>
    </subcellularLocation>
</comment>
<evidence type="ECO:0000313" key="13">
    <source>
        <dbReference type="Proteomes" id="UP000198324"/>
    </source>
</evidence>
<dbReference type="OrthoDB" id="5471173at2"/>
<protein>
    <recommendedName>
        <fullName evidence="3">Flagellar FliJ protein</fullName>
    </recommendedName>
</protein>
<dbReference type="InterPro" id="IPR053716">
    <property type="entry name" value="Flag_assembly_chemotaxis_eff"/>
</dbReference>
<evidence type="ECO:0000256" key="4">
    <source>
        <dbReference type="ARBA" id="ARBA00022448"/>
    </source>
</evidence>
<keyword evidence="6" id="KW-0145">Chemotaxis</keyword>
<accession>A0A239CV31</accession>
<dbReference type="GO" id="GO:0071973">
    <property type="term" value="P:bacterial-type flagellum-dependent cell motility"/>
    <property type="evidence" value="ECO:0007669"/>
    <property type="project" value="InterPro"/>
</dbReference>
<dbReference type="GO" id="GO:0006935">
    <property type="term" value="P:chemotaxis"/>
    <property type="evidence" value="ECO:0007669"/>
    <property type="project" value="UniProtKB-KW"/>
</dbReference>
<dbReference type="Pfam" id="PF02050">
    <property type="entry name" value="FliJ"/>
    <property type="match status" value="1"/>
</dbReference>
<keyword evidence="11" id="KW-0175">Coiled coil</keyword>
<sequence length="146" mass="16999">MAKPFVFRLQKVLEFRRQLEDQARMALAQAQAAHDAQKQALEDVRQRLAAHNAAGFGQSATEADIWLFMRYREALERDEAAATAELERLASILQTRRQEAVLRSRNRKLLEKLKDRQAGKHHVAENLLEQKEYDEMATLRHKLQDH</sequence>
<feature type="coiled-coil region" evidence="11">
    <location>
        <begin position="27"/>
        <end position="92"/>
    </location>
</feature>
<evidence type="ECO:0000256" key="6">
    <source>
        <dbReference type="ARBA" id="ARBA00022500"/>
    </source>
</evidence>
<keyword evidence="12" id="KW-0282">Flagellum</keyword>